<dbReference type="Pfam" id="PF07670">
    <property type="entry name" value="Gate"/>
    <property type="match status" value="1"/>
</dbReference>
<keyword evidence="6 7" id="KW-0472">Membrane</keyword>
<evidence type="ECO:0000256" key="4">
    <source>
        <dbReference type="ARBA" id="ARBA00022692"/>
    </source>
</evidence>
<feature type="transmembrane region" description="Helical" evidence="7">
    <location>
        <begin position="103"/>
        <end position="130"/>
    </location>
</feature>
<feature type="transmembrane region" description="Helical" evidence="7">
    <location>
        <begin position="35"/>
        <end position="59"/>
    </location>
</feature>
<sequence>MDIFNILQILIGFIGLILLAVPFSENLKIINYRYITYGILSQILLAVILLKIPLIIGFFEVLGNAVIILQEATVEGATFVFGYPPSDNLNPYRSLLETFAFGVLPYIIVMACISAILWYWGVLPFIVNLISKACQKLFNIGGPVGLGAAANIFVGQVEAPLLIRPYVSKLSNKELLILMTAGMATVAGSVMVALISILENAFINQNLIQHFITASVLSVPAAIMYANIMIPSNSITDFNEDKAPKVYKSTMDAVTRGTSDGASIAVSVGTILIAVIALVYIFNTILGLITNQFGFELSIEIILGYIFAPIAWLMGIPWSEAIIAGELLGIKTTLNEFVAYPGLAAIQDGELSERSKLITFYSLCGFANLSSVGILISGITAMAPERKDDLIKVSLKALVGATLASCMTGLIVGIFI</sequence>
<dbReference type="PANTHER" id="PTHR10590:SF4">
    <property type="entry name" value="SOLUTE CARRIER FAMILY 28 MEMBER 3"/>
    <property type="match status" value="1"/>
</dbReference>
<feature type="domain" description="Concentrative nucleoside transporter N-terminal" evidence="8">
    <location>
        <begin position="11"/>
        <end position="83"/>
    </location>
</feature>
<comment type="subcellular location">
    <subcellularLocation>
        <location evidence="1">Cell membrane</location>
        <topology evidence="1">Multi-pass membrane protein</topology>
    </subcellularLocation>
</comment>
<name>A0A520MX28_9GAMM</name>
<evidence type="ECO:0000256" key="6">
    <source>
        <dbReference type="ARBA" id="ARBA00023136"/>
    </source>
</evidence>
<evidence type="ECO:0000256" key="2">
    <source>
        <dbReference type="ARBA" id="ARBA00009033"/>
    </source>
</evidence>
<dbReference type="Pfam" id="PF07662">
    <property type="entry name" value="Nucleos_tra2_C"/>
    <property type="match status" value="1"/>
</dbReference>
<dbReference type="InterPro" id="IPR008276">
    <property type="entry name" value="C_nuclsd_transpt"/>
</dbReference>
<comment type="caution">
    <text evidence="11">The sequence shown here is derived from an EMBL/GenBank/DDBJ whole genome shotgun (WGS) entry which is preliminary data.</text>
</comment>
<comment type="similarity">
    <text evidence="2">Belongs to the concentrative nucleoside transporter (CNT) (TC 2.A.41) family.</text>
</comment>
<feature type="domain" description="Concentrative nucleoside transporter C-terminal" evidence="9">
    <location>
        <begin position="210"/>
        <end position="413"/>
    </location>
</feature>
<dbReference type="GO" id="GO:0005886">
    <property type="term" value="C:plasma membrane"/>
    <property type="evidence" value="ECO:0007669"/>
    <property type="project" value="UniProtKB-SubCell"/>
</dbReference>
<dbReference type="Pfam" id="PF01773">
    <property type="entry name" value="Nucleos_tra2_N"/>
    <property type="match status" value="1"/>
</dbReference>
<keyword evidence="3" id="KW-1003">Cell membrane</keyword>
<feature type="transmembrane region" description="Helical" evidence="7">
    <location>
        <begin position="395"/>
        <end position="415"/>
    </location>
</feature>
<proteinExistence type="inferred from homology"/>
<evidence type="ECO:0000256" key="1">
    <source>
        <dbReference type="ARBA" id="ARBA00004651"/>
    </source>
</evidence>
<evidence type="ECO:0000313" key="11">
    <source>
        <dbReference type="EMBL" id="RZO25761.1"/>
    </source>
</evidence>
<dbReference type="PANTHER" id="PTHR10590">
    <property type="entry name" value="SODIUM/NUCLEOSIDE COTRANSPORTER"/>
    <property type="match status" value="1"/>
</dbReference>
<feature type="transmembrane region" description="Helical" evidence="7">
    <location>
        <begin position="264"/>
        <end position="289"/>
    </location>
</feature>
<organism evidence="11 12">
    <name type="scientific">SAR86 cluster bacterium</name>
    <dbReference type="NCBI Taxonomy" id="2030880"/>
    <lineage>
        <taxon>Bacteria</taxon>
        <taxon>Pseudomonadati</taxon>
        <taxon>Pseudomonadota</taxon>
        <taxon>Gammaproteobacteria</taxon>
        <taxon>SAR86 cluster</taxon>
    </lineage>
</organism>
<accession>A0A520MX28</accession>
<evidence type="ECO:0000313" key="12">
    <source>
        <dbReference type="Proteomes" id="UP000319384"/>
    </source>
</evidence>
<evidence type="ECO:0000259" key="8">
    <source>
        <dbReference type="Pfam" id="PF01773"/>
    </source>
</evidence>
<reference evidence="11 12" key="1">
    <citation type="submission" date="2019-02" db="EMBL/GenBank/DDBJ databases">
        <title>Prokaryotic population dynamics and viral predation in marine succession experiment using metagenomics: the confinement effect.</title>
        <authorList>
            <person name="Haro-Moreno J.M."/>
            <person name="Rodriguez-Valera F."/>
            <person name="Lopez-Perez M."/>
        </authorList>
    </citation>
    <scope>NUCLEOTIDE SEQUENCE [LARGE SCALE GENOMIC DNA]</scope>
    <source>
        <strain evidence="11">MED-G162</strain>
    </source>
</reference>
<protein>
    <submittedName>
        <fullName evidence="11">Na+-dependent nucleoside transporter</fullName>
    </submittedName>
</protein>
<dbReference type="GO" id="GO:0005337">
    <property type="term" value="F:nucleoside transmembrane transporter activity"/>
    <property type="evidence" value="ECO:0007669"/>
    <property type="project" value="InterPro"/>
</dbReference>
<dbReference type="GO" id="GO:0015293">
    <property type="term" value="F:symporter activity"/>
    <property type="evidence" value="ECO:0007669"/>
    <property type="project" value="TreeGrafter"/>
</dbReference>
<feature type="transmembrane region" description="Helical" evidence="7">
    <location>
        <begin position="175"/>
        <end position="198"/>
    </location>
</feature>
<keyword evidence="5 7" id="KW-1133">Transmembrane helix</keyword>
<evidence type="ECO:0000259" key="9">
    <source>
        <dbReference type="Pfam" id="PF07662"/>
    </source>
</evidence>
<gene>
    <name evidence="11" type="ORF">EVA95_03185</name>
</gene>
<evidence type="ECO:0000256" key="5">
    <source>
        <dbReference type="ARBA" id="ARBA00022989"/>
    </source>
</evidence>
<dbReference type="EMBL" id="SHBH01000028">
    <property type="protein sequence ID" value="RZO25761.1"/>
    <property type="molecule type" value="Genomic_DNA"/>
</dbReference>
<feature type="transmembrane region" description="Helical" evidence="7">
    <location>
        <begin position="6"/>
        <end position="23"/>
    </location>
</feature>
<dbReference type="InterPro" id="IPR011642">
    <property type="entry name" value="Gate_dom"/>
</dbReference>
<dbReference type="InterPro" id="IPR002668">
    <property type="entry name" value="CNT_N_dom"/>
</dbReference>
<feature type="transmembrane region" description="Helical" evidence="7">
    <location>
        <begin position="137"/>
        <end position="155"/>
    </location>
</feature>
<feature type="domain" description="Nucleoside transporter/FeoB GTPase Gate" evidence="10">
    <location>
        <begin position="101"/>
        <end position="198"/>
    </location>
</feature>
<keyword evidence="4 7" id="KW-0812">Transmembrane</keyword>
<dbReference type="AlphaFoldDB" id="A0A520MX28"/>
<dbReference type="Proteomes" id="UP000319384">
    <property type="component" value="Unassembled WGS sequence"/>
</dbReference>
<feature type="transmembrane region" description="Helical" evidence="7">
    <location>
        <begin position="301"/>
        <end position="318"/>
    </location>
</feature>
<evidence type="ECO:0000256" key="3">
    <source>
        <dbReference type="ARBA" id="ARBA00022475"/>
    </source>
</evidence>
<feature type="transmembrane region" description="Helical" evidence="7">
    <location>
        <begin position="210"/>
        <end position="230"/>
    </location>
</feature>
<dbReference type="InterPro" id="IPR011657">
    <property type="entry name" value="CNT_C_dom"/>
</dbReference>
<evidence type="ECO:0000259" key="10">
    <source>
        <dbReference type="Pfam" id="PF07670"/>
    </source>
</evidence>
<evidence type="ECO:0000256" key="7">
    <source>
        <dbReference type="SAM" id="Phobius"/>
    </source>
</evidence>
<feature type="transmembrane region" description="Helical" evidence="7">
    <location>
        <begin position="358"/>
        <end position="383"/>
    </location>
</feature>